<evidence type="ECO:0000313" key="2">
    <source>
        <dbReference type="EMBL" id="EXB38277.1"/>
    </source>
</evidence>
<dbReference type="STRING" id="981085.W9QIV9"/>
<dbReference type="Gene3D" id="3.40.50.200">
    <property type="entry name" value="Peptidase S8/S53 domain"/>
    <property type="match status" value="1"/>
</dbReference>
<comment type="caution">
    <text evidence="1">Lacks conserved residue(s) required for the propagation of feature annotation.</text>
</comment>
<dbReference type="EMBL" id="KE343687">
    <property type="protein sequence ID" value="EXB38277.1"/>
    <property type="molecule type" value="Genomic_DNA"/>
</dbReference>
<proteinExistence type="inferred from homology"/>
<dbReference type="Proteomes" id="UP000030645">
    <property type="component" value="Unassembled WGS sequence"/>
</dbReference>
<dbReference type="PROSITE" id="PS51892">
    <property type="entry name" value="SUBTILASE"/>
    <property type="match status" value="1"/>
</dbReference>
<dbReference type="InterPro" id="IPR036852">
    <property type="entry name" value="Peptidase_S8/S53_dom_sf"/>
</dbReference>
<keyword evidence="3" id="KW-1185">Reference proteome</keyword>
<organism evidence="2 3">
    <name type="scientific">Morus notabilis</name>
    <dbReference type="NCBI Taxonomy" id="981085"/>
    <lineage>
        <taxon>Eukaryota</taxon>
        <taxon>Viridiplantae</taxon>
        <taxon>Streptophyta</taxon>
        <taxon>Embryophyta</taxon>
        <taxon>Tracheophyta</taxon>
        <taxon>Spermatophyta</taxon>
        <taxon>Magnoliopsida</taxon>
        <taxon>eudicotyledons</taxon>
        <taxon>Gunneridae</taxon>
        <taxon>Pentapetalae</taxon>
        <taxon>rosids</taxon>
        <taxon>fabids</taxon>
        <taxon>Rosales</taxon>
        <taxon>Moraceae</taxon>
        <taxon>Moreae</taxon>
        <taxon>Morus</taxon>
    </lineage>
</organism>
<evidence type="ECO:0000313" key="3">
    <source>
        <dbReference type="Proteomes" id="UP000030645"/>
    </source>
</evidence>
<name>W9QIV9_9ROSA</name>
<protein>
    <recommendedName>
        <fullName evidence="4">Subtilisin-like protease SDD1</fullName>
    </recommendedName>
</protein>
<dbReference type="GO" id="GO:0004252">
    <property type="term" value="F:serine-type endopeptidase activity"/>
    <property type="evidence" value="ECO:0007669"/>
    <property type="project" value="InterPro"/>
</dbReference>
<evidence type="ECO:0008006" key="4">
    <source>
        <dbReference type="Google" id="ProtNLM"/>
    </source>
</evidence>
<comment type="similarity">
    <text evidence="1">Belongs to the peptidase S8 family.</text>
</comment>
<dbReference type="AlphaFoldDB" id="W9QIV9"/>
<gene>
    <name evidence="2" type="ORF">L484_013910</name>
</gene>
<evidence type="ECO:0000256" key="1">
    <source>
        <dbReference type="PROSITE-ProRule" id="PRU01240"/>
    </source>
</evidence>
<reference evidence="3" key="1">
    <citation type="submission" date="2013-01" db="EMBL/GenBank/DDBJ databases">
        <title>Draft Genome Sequence of a Mulberry Tree, Morus notabilis C.K. Schneid.</title>
        <authorList>
            <person name="He N."/>
            <person name="Zhao S."/>
        </authorList>
    </citation>
    <scope>NUCLEOTIDE SEQUENCE</scope>
</reference>
<sequence>MSSGGGSIGKQRKEVVALRDCNGHGTHPANTSAGFHVTNASLLRDASGTANMMPTCARVALYKVY</sequence>
<dbReference type="GO" id="GO:0006508">
    <property type="term" value="P:proteolysis"/>
    <property type="evidence" value="ECO:0007669"/>
    <property type="project" value="InterPro"/>
</dbReference>
<accession>W9QIV9</accession>